<evidence type="ECO:0000313" key="2">
    <source>
        <dbReference type="EMBL" id="ESU35799.1"/>
    </source>
</evidence>
<protein>
    <submittedName>
        <fullName evidence="2">Uncharacterized protein</fullName>
    </submittedName>
</protein>
<feature type="region of interest" description="Disordered" evidence="1">
    <location>
        <begin position="31"/>
        <end position="56"/>
    </location>
</feature>
<proteinExistence type="predicted"/>
<evidence type="ECO:0000313" key="3">
    <source>
        <dbReference type="Proteomes" id="UP000018320"/>
    </source>
</evidence>
<dbReference type="AlphaFoldDB" id="V6TAN9"/>
<dbReference type="EMBL" id="AHGT01000068">
    <property type="protein sequence ID" value="ESU35799.1"/>
    <property type="molecule type" value="Genomic_DNA"/>
</dbReference>
<sequence>MLLYGKPLSAPDALGFRKGSGQMQTLKADRIDTLPNNGSPLRLGQELSTTGQVFQL</sequence>
<dbReference type="VEuPathDB" id="GiardiaDB:DHA2_152725"/>
<reference evidence="3" key="1">
    <citation type="submission" date="2012-02" db="EMBL/GenBank/DDBJ databases">
        <title>Genome sequencing of Giardia lamblia Genotypes A2 and B isolates (DH and GS) and comparative analysis with the genomes of Genotypes A1 and E (WB and Pig).</title>
        <authorList>
            <person name="Adam R."/>
            <person name="Dahlstrom E."/>
            <person name="Martens C."/>
            <person name="Bruno D."/>
            <person name="Barbian K."/>
            <person name="Porcella S.F."/>
            <person name="Nash T."/>
        </authorList>
    </citation>
    <scope>NUCLEOTIDE SEQUENCE</scope>
    <source>
        <strain evidence="3">DH</strain>
    </source>
</reference>
<reference evidence="2 3" key="2">
    <citation type="journal article" date="2013" name="Genome Biol. Evol.">
        <title>Genome sequencing of Giardia lamblia genotypes A2 and B isolates (DH and GS) and comparative analysis with the genomes of genotypes A1 and E (WB and Pig).</title>
        <authorList>
            <person name="Adam R.D."/>
            <person name="Dahlstrom E.W."/>
            <person name="Martens C.A."/>
            <person name="Bruno D.P."/>
            <person name="Barbian K.D."/>
            <person name="Ricklefs S.M."/>
            <person name="Hernandez M.M."/>
            <person name="Narla N.P."/>
            <person name="Patel R.B."/>
            <person name="Porcella S.F."/>
            <person name="Nash T.E."/>
        </authorList>
    </citation>
    <scope>NUCLEOTIDE SEQUENCE [LARGE SCALE GENOMIC DNA]</scope>
    <source>
        <strain evidence="2 3">DH</strain>
    </source>
</reference>
<organism evidence="2 3">
    <name type="scientific">Giardia intestinalis</name>
    <name type="common">Giardia lamblia</name>
    <dbReference type="NCBI Taxonomy" id="5741"/>
    <lineage>
        <taxon>Eukaryota</taxon>
        <taxon>Metamonada</taxon>
        <taxon>Diplomonadida</taxon>
        <taxon>Hexamitidae</taxon>
        <taxon>Giardiinae</taxon>
        <taxon>Giardia</taxon>
    </lineage>
</organism>
<name>V6TAN9_GIAIN</name>
<feature type="compositionally biased region" description="Polar residues" evidence="1">
    <location>
        <begin position="46"/>
        <end position="56"/>
    </location>
</feature>
<dbReference type="Proteomes" id="UP000018320">
    <property type="component" value="Unassembled WGS sequence"/>
</dbReference>
<evidence type="ECO:0000256" key="1">
    <source>
        <dbReference type="SAM" id="MobiDB-lite"/>
    </source>
</evidence>
<comment type="caution">
    <text evidence="2">The sequence shown here is derived from an EMBL/GenBank/DDBJ whole genome shotgun (WGS) entry which is preliminary data.</text>
</comment>
<accession>V6TAN9</accession>
<gene>
    <name evidence="2" type="ORF">DHA2_152725</name>
</gene>